<accession>A0AAC8TE54</accession>
<evidence type="ECO:0000313" key="2">
    <source>
        <dbReference type="Proteomes" id="UP000035579"/>
    </source>
</evidence>
<reference evidence="1 2" key="1">
    <citation type="submission" date="2015-05" db="EMBL/GenBank/DDBJ databases">
        <title>Genome assembly of Archangium gephyra DSM 2261.</title>
        <authorList>
            <person name="Sharma G."/>
            <person name="Subramanian S."/>
        </authorList>
    </citation>
    <scope>NUCLEOTIDE SEQUENCE [LARGE SCALE GENOMIC DNA]</scope>
    <source>
        <strain evidence="1 2">DSM 2261</strain>
    </source>
</reference>
<dbReference type="AlphaFoldDB" id="A0AAC8TE54"/>
<dbReference type="Proteomes" id="UP000035579">
    <property type="component" value="Chromosome"/>
</dbReference>
<evidence type="ECO:0000313" key="1">
    <source>
        <dbReference type="EMBL" id="AKJ02627.1"/>
    </source>
</evidence>
<protein>
    <submittedName>
        <fullName evidence="1">Uncharacterized protein</fullName>
    </submittedName>
</protein>
<name>A0AAC8TE54_9BACT</name>
<dbReference type="EMBL" id="CP011509">
    <property type="protein sequence ID" value="AKJ02627.1"/>
    <property type="molecule type" value="Genomic_DNA"/>
</dbReference>
<organism evidence="1 2">
    <name type="scientific">Archangium gephyra</name>
    <dbReference type="NCBI Taxonomy" id="48"/>
    <lineage>
        <taxon>Bacteria</taxon>
        <taxon>Pseudomonadati</taxon>
        <taxon>Myxococcota</taxon>
        <taxon>Myxococcia</taxon>
        <taxon>Myxococcales</taxon>
        <taxon>Cystobacterineae</taxon>
        <taxon>Archangiaceae</taxon>
        <taxon>Archangium</taxon>
    </lineage>
</organism>
<gene>
    <name evidence="1" type="ORF">AA314_04253</name>
</gene>
<proteinExistence type="predicted"/>
<sequence length="65" mass="6979">MPAPGLVDSRGCGLYWGTRGGGLTREGENFSQAAGADGTWPTPSLSWGIVSPHAFPPFRRVRHVR</sequence>
<dbReference type="KEGG" id="age:AA314_04253"/>